<feature type="domain" description="MnmE helical" evidence="1">
    <location>
        <begin position="60"/>
        <end position="164"/>
    </location>
</feature>
<evidence type="ECO:0000313" key="2">
    <source>
        <dbReference type="EMBL" id="MBM3223877.1"/>
    </source>
</evidence>
<dbReference type="AlphaFoldDB" id="A0A937VZI5"/>
<dbReference type="Pfam" id="PF12631">
    <property type="entry name" value="MnmE_helical"/>
    <property type="match status" value="1"/>
</dbReference>
<proteinExistence type="predicted"/>
<sequence>MRRARGAIERAELLLVVFDGSLPLTADDHLVLTETLDKPRVLVRNKCDLPLCWAPEALAAGEAPWVDISASQGHGLAVLEHTLGQQVLGDVSSGQEEVLLTQERHWHSLTRVLQNVQAAEQGLRQGIPLEFVAFDVTEALQHVAEVLGESCTGEVLDRIFSRFCIGK</sequence>
<dbReference type="Proteomes" id="UP000712673">
    <property type="component" value="Unassembled WGS sequence"/>
</dbReference>
<dbReference type="SUPFAM" id="SSF52540">
    <property type="entry name" value="P-loop containing nucleoside triphosphate hydrolases"/>
    <property type="match status" value="1"/>
</dbReference>
<dbReference type="InterPro" id="IPR027368">
    <property type="entry name" value="MnmE_dom2"/>
</dbReference>
<gene>
    <name evidence="2" type="ORF">FJZ47_08765</name>
</gene>
<name>A0A937VZI5_UNCTE</name>
<accession>A0A937VZI5</accession>
<dbReference type="GO" id="GO:0030488">
    <property type="term" value="P:tRNA methylation"/>
    <property type="evidence" value="ECO:0007669"/>
    <property type="project" value="TreeGrafter"/>
</dbReference>
<dbReference type="InterPro" id="IPR025867">
    <property type="entry name" value="MnmE_helical"/>
</dbReference>
<evidence type="ECO:0000259" key="1">
    <source>
        <dbReference type="Pfam" id="PF12631"/>
    </source>
</evidence>
<dbReference type="SUPFAM" id="SSF116878">
    <property type="entry name" value="TrmE connector domain"/>
    <property type="match status" value="1"/>
</dbReference>
<reference evidence="2" key="1">
    <citation type="submission" date="2019-03" db="EMBL/GenBank/DDBJ databases">
        <title>Lake Tanganyika Metagenome-Assembled Genomes (MAGs).</title>
        <authorList>
            <person name="Tran P."/>
        </authorList>
    </citation>
    <scope>NUCLEOTIDE SEQUENCE</scope>
    <source>
        <strain evidence="2">K_DeepCast_65m_m2_066</strain>
    </source>
</reference>
<dbReference type="Gene3D" id="1.20.120.430">
    <property type="entry name" value="tRNA modification GTPase MnmE domain 2"/>
    <property type="match status" value="1"/>
</dbReference>
<dbReference type="InterPro" id="IPR027417">
    <property type="entry name" value="P-loop_NTPase"/>
</dbReference>
<evidence type="ECO:0000313" key="3">
    <source>
        <dbReference type="Proteomes" id="UP000712673"/>
    </source>
</evidence>
<protein>
    <recommendedName>
        <fullName evidence="1">MnmE helical domain-containing protein</fullName>
    </recommendedName>
</protein>
<comment type="caution">
    <text evidence="2">The sequence shown here is derived from an EMBL/GenBank/DDBJ whole genome shotgun (WGS) entry which is preliminary data.</text>
</comment>
<dbReference type="GO" id="GO:0002098">
    <property type="term" value="P:tRNA wobble uridine modification"/>
    <property type="evidence" value="ECO:0007669"/>
    <property type="project" value="TreeGrafter"/>
</dbReference>
<organism evidence="2 3">
    <name type="scientific">Tectimicrobiota bacterium</name>
    <dbReference type="NCBI Taxonomy" id="2528274"/>
    <lineage>
        <taxon>Bacteria</taxon>
        <taxon>Pseudomonadati</taxon>
        <taxon>Nitrospinota/Tectimicrobiota group</taxon>
        <taxon>Candidatus Tectimicrobiota</taxon>
    </lineage>
</organism>
<dbReference type="PANTHER" id="PTHR42714:SF2">
    <property type="entry name" value="TRNA MODIFICATION GTPASE GTPBP3, MITOCHONDRIAL"/>
    <property type="match status" value="1"/>
</dbReference>
<dbReference type="EMBL" id="VGLS01000216">
    <property type="protein sequence ID" value="MBM3223877.1"/>
    <property type="molecule type" value="Genomic_DNA"/>
</dbReference>
<dbReference type="GO" id="GO:0005829">
    <property type="term" value="C:cytosol"/>
    <property type="evidence" value="ECO:0007669"/>
    <property type="project" value="TreeGrafter"/>
</dbReference>
<dbReference type="PANTHER" id="PTHR42714">
    <property type="entry name" value="TRNA MODIFICATION GTPASE GTPBP3"/>
    <property type="match status" value="1"/>
</dbReference>